<gene>
    <name evidence="2" type="ORF">LY79DRAFT_562800</name>
</gene>
<protein>
    <submittedName>
        <fullName evidence="2">Uncharacterized protein</fullName>
    </submittedName>
</protein>
<dbReference type="AlphaFoldDB" id="A0AAD8PU03"/>
<proteinExistence type="predicted"/>
<dbReference type="Proteomes" id="UP001230504">
    <property type="component" value="Unassembled WGS sequence"/>
</dbReference>
<feature type="compositionally biased region" description="Basic and acidic residues" evidence="1">
    <location>
        <begin position="131"/>
        <end position="142"/>
    </location>
</feature>
<reference evidence="2" key="1">
    <citation type="submission" date="2021-06" db="EMBL/GenBank/DDBJ databases">
        <title>Comparative genomics, transcriptomics and evolutionary studies reveal genomic signatures of adaptation to plant cell wall in hemibiotrophic fungi.</title>
        <authorList>
            <consortium name="DOE Joint Genome Institute"/>
            <person name="Baroncelli R."/>
            <person name="Diaz J.F."/>
            <person name="Benocci T."/>
            <person name="Peng M."/>
            <person name="Battaglia E."/>
            <person name="Haridas S."/>
            <person name="Andreopoulos W."/>
            <person name="Labutti K."/>
            <person name="Pangilinan J."/>
            <person name="Floch G.L."/>
            <person name="Makela M.R."/>
            <person name="Henrissat B."/>
            <person name="Grigoriev I.V."/>
            <person name="Crouch J.A."/>
            <person name="De Vries R.P."/>
            <person name="Sukno S.A."/>
            <person name="Thon M.R."/>
        </authorList>
    </citation>
    <scope>NUCLEOTIDE SEQUENCE</scope>
    <source>
        <strain evidence="2">CBS 125086</strain>
    </source>
</reference>
<evidence type="ECO:0000313" key="2">
    <source>
        <dbReference type="EMBL" id="KAK1580079.1"/>
    </source>
</evidence>
<dbReference type="GeneID" id="85442741"/>
<accession>A0AAD8PU03</accession>
<name>A0AAD8PU03_9PEZI</name>
<comment type="caution">
    <text evidence="2">The sequence shown here is derived from an EMBL/GenBank/DDBJ whole genome shotgun (WGS) entry which is preliminary data.</text>
</comment>
<keyword evidence="3" id="KW-1185">Reference proteome</keyword>
<evidence type="ECO:0000313" key="3">
    <source>
        <dbReference type="Proteomes" id="UP001230504"/>
    </source>
</evidence>
<sequence length="178" mass="19582">MVASCNPPSGPPSLGLEQSRNLPDGCICLFALSLHHLAPSTNHHCRVETCSMCTAYKGSRLSKNPWICTMYIVHTSHAHALYPLFRHRVPSPHHHHPGLLRCNPVGASGASKLYCPPEMLPLIALPKKGRNKDDGKTVRLDSDPSPTRLTMTGTPAQTFAIVKKVNQCQHQDAPRPFR</sequence>
<feature type="region of interest" description="Disordered" evidence="1">
    <location>
        <begin position="127"/>
        <end position="147"/>
    </location>
</feature>
<dbReference type="EMBL" id="JAHLJV010000059">
    <property type="protein sequence ID" value="KAK1580079.1"/>
    <property type="molecule type" value="Genomic_DNA"/>
</dbReference>
<organism evidence="2 3">
    <name type="scientific">Colletotrichum navitas</name>
    <dbReference type="NCBI Taxonomy" id="681940"/>
    <lineage>
        <taxon>Eukaryota</taxon>
        <taxon>Fungi</taxon>
        <taxon>Dikarya</taxon>
        <taxon>Ascomycota</taxon>
        <taxon>Pezizomycotina</taxon>
        <taxon>Sordariomycetes</taxon>
        <taxon>Hypocreomycetidae</taxon>
        <taxon>Glomerellales</taxon>
        <taxon>Glomerellaceae</taxon>
        <taxon>Colletotrichum</taxon>
        <taxon>Colletotrichum graminicola species complex</taxon>
    </lineage>
</organism>
<evidence type="ECO:0000256" key="1">
    <source>
        <dbReference type="SAM" id="MobiDB-lite"/>
    </source>
</evidence>
<dbReference type="RefSeq" id="XP_060411147.1">
    <property type="nucleotide sequence ID" value="XM_060558501.1"/>
</dbReference>